<keyword evidence="1" id="KW-0472">Membrane</keyword>
<feature type="domain" description="Calcineurin-like phosphoesterase" evidence="2">
    <location>
        <begin position="49"/>
        <end position="234"/>
    </location>
</feature>
<proteinExistence type="predicted"/>
<evidence type="ECO:0000256" key="1">
    <source>
        <dbReference type="SAM" id="Phobius"/>
    </source>
</evidence>
<feature type="transmembrane region" description="Helical" evidence="1">
    <location>
        <begin position="6"/>
        <end position="26"/>
    </location>
</feature>
<dbReference type="OrthoDB" id="9780884at2"/>
<evidence type="ECO:0000259" key="2">
    <source>
        <dbReference type="Pfam" id="PF00149"/>
    </source>
</evidence>
<dbReference type="GO" id="GO:0009245">
    <property type="term" value="P:lipid A biosynthetic process"/>
    <property type="evidence" value="ECO:0007669"/>
    <property type="project" value="TreeGrafter"/>
</dbReference>
<name>A0A4Q2EHC0_9ACTN</name>
<dbReference type="AlphaFoldDB" id="A0A4Q2EHC0"/>
<keyword evidence="1" id="KW-1133">Transmembrane helix</keyword>
<dbReference type="InterPro" id="IPR004843">
    <property type="entry name" value="Calcineurin-like_PHP"/>
</dbReference>
<dbReference type="Gene3D" id="3.60.21.10">
    <property type="match status" value="1"/>
</dbReference>
<dbReference type="GO" id="GO:0008758">
    <property type="term" value="F:UDP-2,3-diacylglucosamine hydrolase activity"/>
    <property type="evidence" value="ECO:0007669"/>
    <property type="project" value="TreeGrafter"/>
</dbReference>
<dbReference type="InterPro" id="IPR029052">
    <property type="entry name" value="Metallo-depent_PP-like"/>
</dbReference>
<reference evidence="3 4" key="1">
    <citation type="submission" date="2018-01" db="EMBL/GenBank/DDBJ databases">
        <title>Lactibacter flavus gen. nov., sp. nov., a novel bacterium of the family Propionibacteriaceae isolated from raw milk and dairy products.</title>
        <authorList>
            <person name="Wenning M."/>
            <person name="Breitenwieser F."/>
            <person name="Huptas C."/>
            <person name="von Neubeck M."/>
            <person name="Busse H.-J."/>
            <person name="Scherer S."/>
        </authorList>
    </citation>
    <scope>NUCLEOTIDE SEQUENCE [LARGE SCALE GENOMIC DNA]</scope>
    <source>
        <strain evidence="3 4">VG341</strain>
    </source>
</reference>
<dbReference type="PANTHER" id="PTHR31302">
    <property type="entry name" value="TRANSMEMBRANE PROTEIN WITH METALLOPHOSPHOESTERASE DOMAIN-RELATED"/>
    <property type="match status" value="1"/>
</dbReference>
<sequence>MSARGWLRAFGAVAAVGAACVTYGVAIERTAFRVRRANVPVLPEGSRPIRVLHLSDAHLLPRQGRKRDFLRGLAGLEPDLVVSTGDSISSPDAIEPLIESLGRLRDVPGVFVFGSNDFHQPTFKLPVRYLFGHSGGAAKADPPPMPTGELRESLEGLGWVYLEERTAELEIAGQRLRFRGTGDAHHERDDYSAVAGPASADAVEIGVTHAPYLRLLDAMTADGVEMIFAGHTHGGQVCIPGRGALVTNCDLPREHASGLFTYDAGGNESYVNVSAGIGMSPFAPYRFACPPEVSLLTLVPRT</sequence>
<gene>
    <name evidence="3" type="ORF">C1706_02780</name>
</gene>
<dbReference type="PANTHER" id="PTHR31302:SF20">
    <property type="entry name" value="CONSERVED PROTEIN"/>
    <property type="match status" value="1"/>
</dbReference>
<dbReference type="EMBL" id="PPCV01000002">
    <property type="protein sequence ID" value="RXW32831.1"/>
    <property type="molecule type" value="Genomic_DNA"/>
</dbReference>
<evidence type="ECO:0000313" key="3">
    <source>
        <dbReference type="EMBL" id="RXW32831.1"/>
    </source>
</evidence>
<evidence type="ECO:0000313" key="4">
    <source>
        <dbReference type="Proteomes" id="UP000290624"/>
    </source>
</evidence>
<dbReference type="Proteomes" id="UP000290624">
    <property type="component" value="Unassembled WGS sequence"/>
</dbReference>
<dbReference type="GO" id="GO:0016020">
    <property type="term" value="C:membrane"/>
    <property type="evidence" value="ECO:0007669"/>
    <property type="project" value="GOC"/>
</dbReference>
<dbReference type="Pfam" id="PF00149">
    <property type="entry name" value="Metallophos"/>
    <property type="match status" value="1"/>
</dbReference>
<dbReference type="PROSITE" id="PS51257">
    <property type="entry name" value="PROKAR_LIPOPROTEIN"/>
    <property type="match status" value="1"/>
</dbReference>
<protein>
    <submittedName>
        <fullName evidence="3">Metallophosphoesterase</fullName>
    </submittedName>
</protein>
<keyword evidence="4" id="KW-1185">Reference proteome</keyword>
<accession>A0A4Q2EHC0</accession>
<dbReference type="RefSeq" id="WP_129457697.1">
    <property type="nucleotide sequence ID" value="NZ_PPCV01000002.1"/>
</dbReference>
<organism evidence="3 4">
    <name type="scientific">Propioniciclava flava</name>
    <dbReference type="NCBI Taxonomy" id="2072026"/>
    <lineage>
        <taxon>Bacteria</taxon>
        <taxon>Bacillati</taxon>
        <taxon>Actinomycetota</taxon>
        <taxon>Actinomycetes</taxon>
        <taxon>Propionibacteriales</taxon>
        <taxon>Propionibacteriaceae</taxon>
        <taxon>Propioniciclava</taxon>
    </lineage>
</organism>
<dbReference type="InterPro" id="IPR051158">
    <property type="entry name" value="Metallophosphoesterase_sf"/>
</dbReference>
<dbReference type="SUPFAM" id="SSF56300">
    <property type="entry name" value="Metallo-dependent phosphatases"/>
    <property type="match status" value="1"/>
</dbReference>
<comment type="caution">
    <text evidence="3">The sequence shown here is derived from an EMBL/GenBank/DDBJ whole genome shotgun (WGS) entry which is preliminary data.</text>
</comment>
<keyword evidence="1" id="KW-0812">Transmembrane</keyword>